<evidence type="ECO:0000313" key="2">
    <source>
        <dbReference type="EMBL" id="PZW01551.1"/>
    </source>
</evidence>
<dbReference type="Proteomes" id="UP000249646">
    <property type="component" value="Unassembled WGS sequence"/>
</dbReference>
<feature type="domain" description="YlxR" evidence="1">
    <location>
        <begin position="9"/>
        <end position="81"/>
    </location>
</feature>
<organism evidence="2 3">
    <name type="scientific">Metamycoplasma auris</name>
    <dbReference type="NCBI Taxonomy" id="51363"/>
    <lineage>
        <taxon>Bacteria</taxon>
        <taxon>Bacillati</taxon>
        <taxon>Mycoplasmatota</taxon>
        <taxon>Mycoplasmoidales</taxon>
        <taxon>Metamycoplasmataceae</taxon>
        <taxon>Metamycoplasma</taxon>
    </lineage>
</organism>
<evidence type="ECO:0000259" key="1">
    <source>
        <dbReference type="Pfam" id="PF04296"/>
    </source>
</evidence>
<dbReference type="SUPFAM" id="SSF64376">
    <property type="entry name" value="YlxR-like"/>
    <property type="match status" value="1"/>
</dbReference>
<dbReference type="Gene3D" id="3.30.1230.10">
    <property type="entry name" value="YlxR-like"/>
    <property type="match status" value="1"/>
</dbReference>
<dbReference type="AlphaFoldDB" id="A0A2W7G924"/>
<dbReference type="RefSeq" id="WP_111517994.1">
    <property type="nucleotide sequence ID" value="NZ_QKUB01000001.1"/>
</dbReference>
<proteinExistence type="predicted"/>
<sequence length="98" mass="11755">MKTDKKYSRKSIVDNKIYPVASLVRFAKINNQFYFDPNIELKGRGTYCLDNETQINTLFSKRLLNKAFRQNIDQETYQKLKEEVEIWLNKKIIKESQM</sequence>
<reference evidence="2 3" key="1">
    <citation type="submission" date="2018-06" db="EMBL/GenBank/DDBJ databases">
        <title>Genomic Encyclopedia of Archaeal and Bacterial Type Strains, Phase II (KMG-II): from individual species to whole genera.</title>
        <authorList>
            <person name="Goeker M."/>
        </authorList>
    </citation>
    <scope>NUCLEOTIDE SEQUENCE [LARGE SCALE GENOMIC DNA]</scope>
    <source>
        <strain evidence="2 3">ATCC 51348</strain>
    </source>
</reference>
<name>A0A2W7G924_9BACT</name>
<dbReference type="InterPro" id="IPR007393">
    <property type="entry name" value="YlxR_dom"/>
</dbReference>
<keyword evidence="3" id="KW-1185">Reference proteome</keyword>
<accession>A0A2W7G924</accession>
<dbReference type="Pfam" id="PF04296">
    <property type="entry name" value="YlxR"/>
    <property type="match status" value="1"/>
</dbReference>
<evidence type="ECO:0000313" key="3">
    <source>
        <dbReference type="Proteomes" id="UP000249646"/>
    </source>
</evidence>
<protein>
    <recommendedName>
        <fullName evidence="1">YlxR domain-containing protein</fullName>
    </recommendedName>
</protein>
<dbReference type="EMBL" id="QKUB01000001">
    <property type="protein sequence ID" value="PZW01551.1"/>
    <property type="molecule type" value="Genomic_DNA"/>
</dbReference>
<gene>
    <name evidence="2" type="ORF">BCF89_10171</name>
</gene>
<dbReference type="InterPro" id="IPR035931">
    <property type="entry name" value="YlxR-like_sf"/>
</dbReference>
<dbReference type="OrthoDB" id="398624at2"/>
<comment type="caution">
    <text evidence="2">The sequence shown here is derived from an EMBL/GenBank/DDBJ whole genome shotgun (WGS) entry which is preliminary data.</text>
</comment>